<keyword evidence="3" id="KW-0378">Hydrolase</keyword>
<gene>
    <name evidence="11" type="ordered locus">Fraau_0818</name>
</gene>
<dbReference type="SUPFAM" id="SSF54637">
    <property type="entry name" value="Thioesterase/thiol ester dehydrase-isomerase"/>
    <property type="match status" value="2"/>
</dbReference>
<dbReference type="KEGG" id="fau:Fraau_0818"/>
<evidence type="ECO:0000256" key="5">
    <source>
        <dbReference type="ARBA" id="ARBA00038894"/>
    </source>
</evidence>
<dbReference type="eggNOG" id="COG1946">
    <property type="taxonomic scope" value="Bacteria"/>
</dbReference>
<dbReference type="GO" id="GO:0006637">
    <property type="term" value="P:acyl-CoA metabolic process"/>
    <property type="evidence" value="ECO:0007669"/>
    <property type="project" value="InterPro"/>
</dbReference>
<dbReference type="InterPro" id="IPR042171">
    <property type="entry name" value="Acyl-CoA_hotdog"/>
</dbReference>
<evidence type="ECO:0000256" key="2">
    <source>
        <dbReference type="ARBA" id="ARBA00011881"/>
    </source>
</evidence>
<dbReference type="InterPro" id="IPR049449">
    <property type="entry name" value="TesB_ACOT8-like_N"/>
</dbReference>
<evidence type="ECO:0000256" key="7">
    <source>
        <dbReference type="ARBA" id="ARBA00071120"/>
    </source>
</evidence>
<dbReference type="PANTHER" id="PTHR11066:SF34">
    <property type="entry name" value="ACYL-COENZYME A THIOESTERASE 8"/>
    <property type="match status" value="1"/>
</dbReference>
<dbReference type="PANTHER" id="PTHR11066">
    <property type="entry name" value="ACYL-COA THIOESTERASE"/>
    <property type="match status" value="1"/>
</dbReference>
<dbReference type="STRING" id="767434.Fraau_0818"/>
<dbReference type="HOGENOM" id="CLU_032690_0_0_6"/>
<comment type="subunit">
    <text evidence="2">Homotetramer.</text>
</comment>
<evidence type="ECO:0000256" key="3">
    <source>
        <dbReference type="ARBA" id="ARBA00022801"/>
    </source>
</evidence>
<evidence type="ECO:0000259" key="9">
    <source>
        <dbReference type="Pfam" id="PF13622"/>
    </source>
</evidence>
<dbReference type="OrthoDB" id="9781019at2"/>
<evidence type="ECO:0000256" key="6">
    <source>
        <dbReference type="ARBA" id="ARBA00050943"/>
    </source>
</evidence>
<evidence type="ECO:0000259" key="10">
    <source>
        <dbReference type="Pfam" id="PF20789"/>
    </source>
</evidence>
<accession>H8L008</accession>
<keyword evidence="4" id="KW-0443">Lipid metabolism</keyword>
<evidence type="ECO:0000256" key="8">
    <source>
        <dbReference type="ARBA" id="ARBA00079653"/>
    </source>
</evidence>
<proteinExistence type="inferred from homology"/>
<evidence type="ECO:0000313" key="11">
    <source>
        <dbReference type="EMBL" id="AFC85289.1"/>
    </source>
</evidence>
<dbReference type="GO" id="GO:0009062">
    <property type="term" value="P:fatty acid catabolic process"/>
    <property type="evidence" value="ECO:0007669"/>
    <property type="project" value="TreeGrafter"/>
</dbReference>
<keyword evidence="12" id="KW-1185">Reference proteome</keyword>
<dbReference type="GO" id="GO:0047617">
    <property type="term" value="F:fatty acyl-CoA hydrolase activity"/>
    <property type="evidence" value="ECO:0007669"/>
    <property type="project" value="UniProtKB-EC"/>
</dbReference>
<dbReference type="GO" id="GO:0005829">
    <property type="term" value="C:cytosol"/>
    <property type="evidence" value="ECO:0007669"/>
    <property type="project" value="TreeGrafter"/>
</dbReference>
<dbReference type="InterPro" id="IPR029069">
    <property type="entry name" value="HotDog_dom_sf"/>
</dbReference>
<dbReference type="CDD" id="cd03445">
    <property type="entry name" value="Thioesterase_II_repeat2"/>
    <property type="match status" value="1"/>
</dbReference>
<dbReference type="EMBL" id="CP003350">
    <property type="protein sequence ID" value="AFC85289.1"/>
    <property type="molecule type" value="Genomic_DNA"/>
</dbReference>
<name>H8L008_FRAAD</name>
<dbReference type="Pfam" id="PF20789">
    <property type="entry name" value="4HBT_3C"/>
    <property type="match status" value="1"/>
</dbReference>
<evidence type="ECO:0000256" key="4">
    <source>
        <dbReference type="ARBA" id="ARBA00023098"/>
    </source>
</evidence>
<dbReference type="EC" id="3.1.2.20" evidence="5"/>
<evidence type="ECO:0000256" key="1">
    <source>
        <dbReference type="ARBA" id="ARBA00006538"/>
    </source>
</evidence>
<organism evidence="11 12">
    <name type="scientific">Frateuria aurantia (strain ATCC 33424 / DSM 6220 / KCTC 2777 / LMG 1558 / NBRC 3245 / NCIMB 13370)</name>
    <name type="common">Acetobacter aurantius</name>
    <dbReference type="NCBI Taxonomy" id="767434"/>
    <lineage>
        <taxon>Bacteria</taxon>
        <taxon>Pseudomonadati</taxon>
        <taxon>Pseudomonadota</taxon>
        <taxon>Gammaproteobacteria</taxon>
        <taxon>Lysobacterales</taxon>
        <taxon>Rhodanobacteraceae</taxon>
        <taxon>Frateuria</taxon>
    </lineage>
</organism>
<feature type="domain" description="Acyl-CoA thioesterase-like C-terminal" evidence="10">
    <location>
        <begin position="152"/>
        <end position="284"/>
    </location>
</feature>
<dbReference type="AlphaFoldDB" id="H8L008"/>
<dbReference type="FunFam" id="2.40.160.210:FF:000001">
    <property type="entry name" value="Acyl-CoA thioesterase II"/>
    <property type="match status" value="1"/>
</dbReference>
<evidence type="ECO:0000313" key="12">
    <source>
        <dbReference type="Proteomes" id="UP000005234"/>
    </source>
</evidence>
<protein>
    <recommendedName>
        <fullName evidence="7">Acyl-CoA thioesterase 2</fullName>
        <ecNumber evidence="5">3.1.2.20</ecNumber>
    </recommendedName>
    <alternativeName>
        <fullName evidence="8">Thioesterase II</fullName>
    </alternativeName>
</protein>
<sequence>MSSDSVTQLIDLLGLERLENDYFRGQSLDIGTRHVFGGQVLGQALSAAQQTVATERPAHSLHAYFLRAGDIEAPILYQVERTRDGGSFSSRRVVAVQHGQPILHASVSFQIEESGFEHSQAMPEVLSPAQLPERLNVDPEVLAKLPPRYRRWFSSDAPFEFRLADPDINPLSPAPRPPRQQIWLRLRHPVEGSPELHRSLLAYASDFNLLLTSTLPHGVHVMTPRMQMASLDHALWFHRQPRVDQWLLCDFDSPIARGGRGFSRCQIFDEAGQLVASSAQEGLIRLHA</sequence>
<dbReference type="Proteomes" id="UP000005234">
    <property type="component" value="Chromosome"/>
</dbReference>
<dbReference type="RefSeq" id="WP_014402295.1">
    <property type="nucleotide sequence ID" value="NC_017033.1"/>
</dbReference>
<comment type="catalytic activity">
    <reaction evidence="6">
        <text>a fatty acyl-CoA + H2O = a fatty acid + CoA + H(+)</text>
        <dbReference type="Rhea" id="RHEA:16781"/>
        <dbReference type="ChEBI" id="CHEBI:15377"/>
        <dbReference type="ChEBI" id="CHEBI:15378"/>
        <dbReference type="ChEBI" id="CHEBI:28868"/>
        <dbReference type="ChEBI" id="CHEBI:57287"/>
        <dbReference type="ChEBI" id="CHEBI:77636"/>
        <dbReference type="EC" id="3.1.2.20"/>
    </reaction>
    <physiologicalReaction direction="left-to-right" evidence="6">
        <dbReference type="Rhea" id="RHEA:16782"/>
    </physiologicalReaction>
</comment>
<dbReference type="InterPro" id="IPR003703">
    <property type="entry name" value="Acyl_CoA_thio"/>
</dbReference>
<dbReference type="CDD" id="cd03444">
    <property type="entry name" value="Thioesterase_II_repeat1"/>
    <property type="match status" value="1"/>
</dbReference>
<dbReference type="Pfam" id="PF13622">
    <property type="entry name" value="4HBT_3"/>
    <property type="match status" value="1"/>
</dbReference>
<comment type="similarity">
    <text evidence="1">Belongs to the C/M/P thioester hydrolase family.</text>
</comment>
<dbReference type="Gene3D" id="2.40.160.210">
    <property type="entry name" value="Acyl-CoA thioesterase, double hotdog domain"/>
    <property type="match status" value="1"/>
</dbReference>
<feature type="domain" description="Acyl-CoA thioesterase-like N-terminal HotDog" evidence="9">
    <location>
        <begin position="31"/>
        <end position="110"/>
    </location>
</feature>
<dbReference type="InterPro" id="IPR049450">
    <property type="entry name" value="ACOT8-like_C"/>
</dbReference>
<reference evidence="11" key="1">
    <citation type="submission" date="2012-02" db="EMBL/GenBank/DDBJ databases">
        <title>The complete genome of Frateuria aurantia DSM 6220.</title>
        <authorList>
            <consortium name="US DOE Joint Genome Institute (JGI-PGF)"/>
            <person name="Lucas S."/>
            <person name="Copeland A."/>
            <person name="Lapidus A."/>
            <person name="Glavina del Rio T."/>
            <person name="Dalin E."/>
            <person name="Tice H."/>
            <person name="Bruce D."/>
            <person name="Goodwin L."/>
            <person name="Pitluck S."/>
            <person name="Peters L."/>
            <person name="Ovchinnikova G."/>
            <person name="Teshima H."/>
            <person name="Kyrpides N."/>
            <person name="Mavromatis K."/>
            <person name="Ivanova N."/>
            <person name="Brettin T."/>
            <person name="Detter J.C."/>
            <person name="Han C."/>
            <person name="Larimer F."/>
            <person name="Land M."/>
            <person name="Hauser L."/>
            <person name="Markowitz V."/>
            <person name="Cheng J.-F."/>
            <person name="Hugenholtz P."/>
            <person name="Woyke T."/>
            <person name="Wu D."/>
            <person name="Brambilla E."/>
            <person name="Klenk H.-P."/>
            <person name="Eisen J.A."/>
        </authorList>
    </citation>
    <scope>NUCLEOTIDE SEQUENCE</scope>
    <source>
        <strain evidence="11">DSM 6220</strain>
    </source>
</reference>